<dbReference type="AlphaFoldDB" id="A0AB33FTW2"/>
<gene>
    <name evidence="1" type="ORF">DKC05_24860</name>
</gene>
<reference evidence="1 2" key="1">
    <citation type="submission" date="2018-05" db="EMBL/GenBank/DDBJ databases">
        <title>Klebsiella quasipneumonaiae provides a window into carbapenemase gene transfer, plasmid rearrangements and nosocomial acquisition from the hospital environment.</title>
        <authorList>
            <person name="Mathers A.J."/>
            <person name="Vegesana K."/>
            <person name="Stoesser N."/>
            <person name="Crook D."/>
            <person name="Vaughan A."/>
            <person name="Barry K."/>
            <person name="Parikh H."/>
            <person name="Sebra R."/>
            <person name="Kotay S."/>
            <person name="Walker A.S."/>
            <person name="Sheppard A.E."/>
        </authorList>
    </citation>
    <scope>NUCLEOTIDE SEQUENCE [LARGE SCALE GENOMIC DNA]</scope>
    <source>
        <strain evidence="1 2">CAV1761</strain>
    </source>
</reference>
<accession>A0AB33FTW2</accession>
<proteinExistence type="predicted"/>
<evidence type="ECO:0008006" key="3">
    <source>
        <dbReference type="Google" id="ProtNLM"/>
    </source>
</evidence>
<protein>
    <recommendedName>
        <fullName evidence="3">Phage tail protein</fullName>
    </recommendedName>
</protein>
<dbReference type="RefSeq" id="WP_154235537.1">
    <property type="nucleotide sequence ID" value="NZ_CP011642.1"/>
</dbReference>
<sequence>MYFLDNNSGVNAMPPIAPVNSTAVRWFTEGSGSLPPSWPGMDWFNIIQAELIGVLTAAGMSPDKARVDQLAAAIKSIIGSDALLKKNYLSEIKEAGAAAQKSARDNLGLGTAATKNVGTATGNVMEVGAFGLGGQGLVLSEATDAALMKAAKAKGSSFVRSNARGPSVPVYGAGFYSTSQDTNTMITADYATANVVVMTTRDADADAPKVNVLYGTANKPTAADTNAADMRNNFAARMGVSRVLSGGNKPTSPGVWSVENSQWAAVPWGSILCTTNSSDLSSNEGQGKFLHYLQLSHEAGGKPGLRAAVNVNGTFSGWQQVLMSYGGTMSGPLTTPYVASTPNVMPEGAGAFSDQLNRKAPFYQPNWQWPVTSGDLYVPIAKGVATRQGQGYPSAVSFGYLLSGTPSFAQACIHVKGDNADFNWRFDANSGNFYCPGGVYAAGAIFHVDGNITGNIWGGYLSNWLNNQFVARDNNINTRATWDYVNQNFVRDIRLASRGEIITDGALTEAPWGAVITGGNGNEGNQVGIMLFRYLQKNVNGNWYTVAYA</sequence>
<dbReference type="Gene3D" id="6.20.70.20">
    <property type="match status" value="1"/>
</dbReference>
<evidence type="ECO:0000313" key="2">
    <source>
        <dbReference type="Proteomes" id="UP000245399"/>
    </source>
</evidence>
<evidence type="ECO:0000313" key="1">
    <source>
        <dbReference type="EMBL" id="AWL70649.1"/>
    </source>
</evidence>
<name>A0AB33FTW2_SERMA</name>
<organism evidence="1 2">
    <name type="scientific">Serratia marcescens</name>
    <dbReference type="NCBI Taxonomy" id="615"/>
    <lineage>
        <taxon>Bacteria</taxon>
        <taxon>Pseudomonadati</taxon>
        <taxon>Pseudomonadota</taxon>
        <taxon>Gammaproteobacteria</taxon>
        <taxon>Enterobacterales</taxon>
        <taxon>Yersiniaceae</taxon>
        <taxon>Serratia</taxon>
    </lineage>
</organism>
<dbReference type="Proteomes" id="UP000245399">
    <property type="component" value="Chromosome"/>
</dbReference>
<dbReference type="EMBL" id="CP029449">
    <property type="protein sequence ID" value="AWL70649.1"/>
    <property type="molecule type" value="Genomic_DNA"/>
</dbReference>